<dbReference type="Proteomes" id="UP001367676">
    <property type="component" value="Unassembled WGS sequence"/>
</dbReference>
<name>A0AAN9YAT4_9HEMI</name>
<evidence type="ECO:0000313" key="2">
    <source>
        <dbReference type="Proteomes" id="UP001367676"/>
    </source>
</evidence>
<protein>
    <submittedName>
        <fullName evidence="1">Uncharacterized protein</fullName>
    </submittedName>
</protein>
<proteinExistence type="predicted"/>
<gene>
    <name evidence="1" type="ORF">V9T40_004178</name>
</gene>
<reference evidence="1 2" key="1">
    <citation type="submission" date="2024-03" db="EMBL/GenBank/DDBJ databases">
        <title>Adaptation during the transition from Ophiocordyceps entomopathogen to insect associate is accompanied by gene loss and intensified selection.</title>
        <authorList>
            <person name="Ward C.M."/>
            <person name="Onetto C.A."/>
            <person name="Borneman A.R."/>
        </authorList>
    </citation>
    <scope>NUCLEOTIDE SEQUENCE [LARGE SCALE GENOMIC DNA]</scope>
    <source>
        <strain evidence="1">AWRI1</strain>
        <tissue evidence="1">Single Adult Female</tissue>
    </source>
</reference>
<keyword evidence="2" id="KW-1185">Reference proteome</keyword>
<evidence type="ECO:0000313" key="1">
    <source>
        <dbReference type="EMBL" id="KAK7603905.1"/>
    </source>
</evidence>
<accession>A0AAN9YAT4</accession>
<dbReference type="EMBL" id="JBBCAQ010000004">
    <property type="protein sequence ID" value="KAK7603905.1"/>
    <property type="molecule type" value="Genomic_DNA"/>
</dbReference>
<comment type="caution">
    <text evidence="1">The sequence shown here is derived from an EMBL/GenBank/DDBJ whole genome shotgun (WGS) entry which is preliminary data.</text>
</comment>
<organism evidence="1 2">
    <name type="scientific">Parthenolecanium corni</name>
    <dbReference type="NCBI Taxonomy" id="536013"/>
    <lineage>
        <taxon>Eukaryota</taxon>
        <taxon>Metazoa</taxon>
        <taxon>Ecdysozoa</taxon>
        <taxon>Arthropoda</taxon>
        <taxon>Hexapoda</taxon>
        <taxon>Insecta</taxon>
        <taxon>Pterygota</taxon>
        <taxon>Neoptera</taxon>
        <taxon>Paraneoptera</taxon>
        <taxon>Hemiptera</taxon>
        <taxon>Sternorrhyncha</taxon>
        <taxon>Coccoidea</taxon>
        <taxon>Coccidae</taxon>
        <taxon>Parthenolecanium</taxon>
    </lineage>
</organism>
<sequence length="181" mass="20923">MASTLYFTTKISLLAGHVYGSRCLKSTEVMKRKTVYHSCPPRVFIVVIPKLRGSCLRGNLLKRANYICRVRETAREPQNETCCPQKNISAEDENENKRTAAATAVEVRVTVFRRRGYGLRLELGLELDVRVVNLPVGRCKGWWMLIVEVWVEPSILFPYFIFCVRVCESRHFFFWRQGGES</sequence>
<dbReference type="AlphaFoldDB" id="A0AAN9YAT4"/>